<name>G7WPF5_METH6</name>
<dbReference type="RefSeq" id="WP_014587336.1">
    <property type="nucleotide sequence ID" value="NC_017527.1"/>
</dbReference>
<keyword evidence="3" id="KW-1185">Reference proteome</keyword>
<reference evidence="2 3" key="1">
    <citation type="journal article" date="2012" name="PLoS ONE">
        <title>The genome characteristics and predicted function of methyl-group oxidation pathway in the obligate aceticlastic methanogens, Methanosaeta spp.</title>
        <authorList>
            <person name="Zhu J."/>
            <person name="Zheng H."/>
            <person name="Ai G."/>
            <person name="Zhang G."/>
            <person name="Liu D."/>
            <person name="Liu X."/>
            <person name="Dong X."/>
        </authorList>
    </citation>
    <scope>NUCLEOTIDE SEQUENCE [LARGE SCALE GENOMIC DNA]</scope>
    <source>
        <strain evidence="2 3">6Ac</strain>
    </source>
</reference>
<dbReference type="SUPFAM" id="SSF54593">
    <property type="entry name" value="Glyoxalase/Bleomycin resistance protein/Dihydroxybiphenyl dioxygenase"/>
    <property type="match status" value="1"/>
</dbReference>
<evidence type="ECO:0000313" key="3">
    <source>
        <dbReference type="Proteomes" id="UP000005877"/>
    </source>
</evidence>
<organism evidence="2 3">
    <name type="scientific">Methanothrix harundinacea (strain 6Ac)</name>
    <name type="common">Methanosaeta harundinacea</name>
    <dbReference type="NCBI Taxonomy" id="1110509"/>
    <lineage>
        <taxon>Archaea</taxon>
        <taxon>Methanobacteriati</taxon>
        <taxon>Methanobacteriota</taxon>
        <taxon>Stenosarchaea group</taxon>
        <taxon>Methanomicrobia</taxon>
        <taxon>Methanotrichales</taxon>
        <taxon>Methanotrichaceae</taxon>
        <taxon>Methanothrix</taxon>
    </lineage>
</organism>
<feature type="compositionally biased region" description="Polar residues" evidence="1">
    <location>
        <begin position="1"/>
        <end position="12"/>
    </location>
</feature>
<accession>G7WPF5</accession>
<dbReference type="PATRIC" id="fig|1110509.7.peg.1997"/>
<dbReference type="KEGG" id="mhi:Mhar_1798"/>
<dbReference type="Proteomes" id="UP000005877">
    <property type="component" value="Chromosome"/>
</dbReference>
<dbReference type="STRING" id="1110509.Mhar_1798"/>
<feature type="compositionally biased region" description="Basic and acidic residues" evidence="1">
    <location>
        <begin position="13"/>
        <end position="22"/>
    </location>
</feature>
<feature type="region of interest" description="Disordered" evidence="1">
    <location>
        <begin position="1"/>
        <end position="22"/>
    </location>
</feature>
<dbReference type="EMBL" id="CP003117">
    <property type="protein sequence ID" value="AET65156.1"/>
    <property type="molecule type" value="Genomic_DNA"/>
</dbReference>
<sequence>MEFKGTGSSHSSPRSETRDKRLISAAEGDRRLREELSKLLTDRREAGLEGLVGGLEAVVINTEPHLWGLASEELLRSTGHGFVEAFRDPQSMTAVLSNEGSSDILVRSRLGGDNPFLRHNLHPKSGHLPNTRLETLVFRTKDIEELISIQRSRGVSFLSEDMIEGDNCAFIQTVPSKYTGNSIGFIERGGGAPDYRTPDSEPLEFDLAKPDLGHLSKITYLDHAATRVRAEDRAAAMKEFLSLTNYCFDFAIYVRELNSITSVARFEGSKFAMVFTSGISPYVSEEISGPTEKFVHNYGARVHHLAFQTEEIEETCSSLIGDGIEFLIALVGSPEEGLKQTFTQPSPHTLIVNEYIHRYGDFDGFFTKSNVTLLTKATGNQ</sequence>
<dbReference type="HOGENOM" id="CLU_677576_0_0_2"/>
<evidence type="ECO:0000256" key="1">
    <source>
        <dbReference type="SAM" id="MobiDB-lite"/>
    </source>
</evidence>
<dbReference type="AlphaFoldDB" id="G7WPF5"/>
<dbReference type="InterPro" id="IPR029068">
    <property type="entry name" value="Glyas_Bleomycin-R_OHBP_Dase"/>
</dbReference>
<gene>
    <name evidence="2" type="ordered locus">Mhar_1798</name>
</gene>
<protein>
    <recommendedName>
        <fullName evidence="4">VOC domain-containing protein</fullName>
    </recommendedName>
</protein>
<evidence type="ECO:0000313" key="2">
    <source>
        <dbReference type="EMBL" id="AET65156.1"/>
    </source>
</evidence>
<proteinExistence type="predicted"/>
<dbReference type="GeneID" id="12510969"/>
<dbReference type="Gene3D" id="3.10.180.10">
    <property type="entry name" value="2,3-Dihydroxybiphenyl 1,2-Dioxygenase, domain 1"/>
    <property type="match status" value="1"/>
</dbReference>
<evidence type="ECO:0008006" key="4">
    <source>
        <dbReference type="Google" id="ProtNLM"/>
    </source>
</evidence>